<gene>
    <name evidence="2" type="ORF">E2562_004812</name>
</gene>
<dbReference type="AlphaFoldDB" id="A0A6G1DEH7"/>
<feature type="region of interest" description="Disordered" evidence="1">
    <location>
        <begin position="1"/>
        <end position="72"/>
    </location>
</feature>
<comment type="caution">
    <text evidence="2">The sequence shown here is derived from an EMBL/GenBank/DDBJ whole genome shotgun (WGS) entry which is preliminary data.</text>
</comment>
<evidence type="ECO:0008006" key="4">
    <source>
        <dbReference type="Google" id="ProtNLM"/>
    </source>
</evidence>
<proteinExistence type="predicted"/>
<sequence length="72" mass="7474">MAAATTSDGYGLWRPGRGAAEGWQRRPAEASDGGVGGKAGAPAMAAAGWRQRQAMVRRRRGFGQAGKTREGS</sequence>
<protein>
    <recommendedName>
        <fullName evidence="4">DUF834 domain-containing protein</fullName>
    </recommendedName>
</protein>
<feature type="compositionally biased region" description="Low complexity" evidence="1">
    <location>
        <begin position="40"/>
        <end position="54"/>
    </location>
</feature>
<dbReference type="EMBL" id="SPHZ02000006">
    <property type="protein sequence ID" value="KAF0910846.1"/>
    <property type="molecule type" value="Genomic_DNA"/>
</dbReference>
<evidence type="ECO:0000313" key="3">
    <source>
        <dbReference type="Proteomes" id="UP000479710"/>
    </source>
</evidence>
<dbReference type="Proteomes" id="UP000479710">
    <property type="component" value="Unassembled WGS sequence"/>
</dbReference>
<name>A0A6G1DEH7_9ORYZ</name>
<evidence type="ECO:0000256" key="1">
    <source>
        <dbReference type="SAM" id="MobiDB-lite"/>
    </source>
</evidence>
<evidence type="ECO:0000313" key="2">
    <source>
        <dbReference type="EMBL" id="KAF0910846.1"/>
    </source>
</evidence>
<accession>A0A6G1DEH7</accession>
<organism evidence="2 3">
    <name type="scientific">Oryza meyeriana var. granulata</name>
    <dbReference type="NCBI Taxonomy" id="110450"/>
    <lineage>
        <taxon>Eukaryota</taxon>
        <taxon>Viridiplantae</taxon>
        <taxon>Streptophyta</taxon>
        <taxon>Embryophyta</taxon>
        <taxon>Tracheophyta</taxon>
        <taxon>Spermatophyta</taxon>
        <taxon>Magnoliopsida</taxon>
        <taxon>Liliopsida</taxon>
        <taxon>Poales</taxon>
        <taxon>Poaceae</taxon>
        <taxon>BOP clade</taxon>
        <taxon>Oryzoideae</taxon>
        <taxon>Oryzeae</taxon>
        <taxon>Oryzinae</taxon>
        <taxon>Oryza</taxon>
        <taxon>Oryza meyeriana</taxon>
    </lineage>
</organism>
<keyword evidence="3" id="KW-1185">Reference proteome</keyword>
<reference evidence="2 3" key="1">
    <citation type="submission" date="2019-11" db="EMBL/GenBank/DDBJ databases">
        <title>Whole genome sequence of Oryza granulata.</title>
        <authorList>
            <person name="Li W."/>
        </authorList>
    </citation>
    <scope>NUCLEOTIDE SEQUENCE [LARGE SCALE GENOMIC DNA]</scope>
    <source>
        <strain evidence="3">cv. Menghai</strain>
        <tissue evidence="2">Leaf</tissue>
    </source>
</reference>